<keyword evidence="2" id="KW-1185">Reference proteome</keyword>
<proteinExistence type="predicted"/>
<gene>
    <name evidence="1" type="ORF">SAMN05661093_02445</name>
</gene>
<evidence type="ECO:0000313" key="2">
    <source>
        <dbReference type="Proteomes" id="UP000192674"/>
    </source>
</evidence>
<dbReference type="OrthoDB" id="4928804at2"/>
<dbReference type="RefSeq" id="WP_084426171.1">
    <property type="nucleotide sequence ID" value="NZ_FWXV01000002.1"/>
</dbReference>
<dbReference type="Proteomes" id="UP000192674">
    <property type="component" value="Unassembled WGS sequence"/>
</dbReference>
<sequence length="197" mass="22265">MIPEAKVFLLAEQAVVSVYAQLRDEHMDTMFPPLFDMEGANKPLPVRDVLRHHVYDDAWIPDMLAGRTMDEVGRDRYDGDLLGDDRMAAINQIAEAAMEAARKTEDREAVVHCGYGDVPTWDYFWQLNIARTLAAHDLALHIGVPSPITEELARGMYEGTAPSADMWRSFGIYRQPVEVGEDASWKDKYLALTGRRP</sequence>
<reference evidence="1 2" key="1">
    <citation type="submission" date="2017-04" db="EMBL/GenBank/DDBJ databases">
        <authorList>
            <person name="Afonso C.L."/>
            <person name="Miller P.J."/>
            <person name="Scott M.A."/>
            <person name="Spackman E."/>
            <person name="Goraichik I."/>
            <person name="Dimitrov K.M."/>
            <person name="Suarez D.L."/>
            <person name="Swayne D.E."/>
        </authorList>
    </citation>
    <scope>NUCLEOTIDE SEQUENCE [LARGE SCALE GENOMIC DNA]</scope>
    <source>
        <strain evidence="1 2">DSM 43828</strain>
    </source>
</reference>
<organism evidence="1 2">
    <name type="scientific">Kibdelosporangium aridum</name>
    <dbReference type="NCBI Taxonomy" id="2030"/>
    <lineage>
        <taxon>Bacteria</taxon>
        <taxon>Bacillati</taxon>
        <taxon>Actinomycetota</taxon>
        <taxon>Actinomycetes</taxon>
        <taxon>Pseudonocardiales</taxon>
        <taxon>Pseudonocardiaceae</taxon>
        <taxon>Kibdelosporangium</taxon>
    </lineage>
</organism>
<name>A0A1Y5XH30_KIBAR</name>
<dbReference type="EMBL" id="FWXV01000002">
    <property type="protein sequence ID" value="SMC88319.1"/>
    <property type="molecule type" value="Genomic_DNA"/>
</dbReference>
<evidence type="ECO:0000313" key="1">
    <source>
        <dbReference type="EMBL" id="SMC88319.1"/>
    </source>
</evidence>
<protein>
    <recommendedName>
        <fullName evidence="3">TIGR03086 family protein</fullName>
    </recommendedName>
</protein>
<accession>A0A1Y5XH30</accession>
<dbReference type="AlphaFoldDB" id="A0A1Y5XH30"/>
<evidence type="ECO:0008006" key="3">
    <source>
        <dbReference type="Google" id="ProtNLM"/>
    </source>
</evidence>